<evidence type="ECO:0000313" key="2">
    <source>
        <dbReference type="Proteomes" id="UP000188268"/>
    </source>
</evidence>
<comment type="caution">
    <text evidence="1">The sequence shown here is derived from an EMBL/GenBank/DDBJ whole genome shotgun (WGS) entry which is preliminary data.</text>
</comment>
<gene>
    <name evidence="1" type="ORF">CCACVL1_19826</name>
</gene>
<dbReference type="EMBL" id="AWWV01012151">
    <property type="protein sequence ID" value="OMO68789.1"/>
    <property type="molecule type" value="Genomic_DNA"/>
</dbReference>
<name>A0A1R3HEL1_COCAP</name>
<sequence>MTMKMTKMTKKAQSIMTLELRF</sequence>
<accession>A0A1R3HEL1</accession>
<dbReference type="Gramene" id="OMO68789">
    <property type="protein sequence ID" value="OMO68789"/>
    <property type="gene ID" value="CCACVL1_19826"/>
</dbReference>
<protein>
    <submittedName>
        <fullName evidence="1">Uncharacterized protein</fullName>
    </submittedName>
</protein>
<proteinExistence type="predicted"/>
<keyword evidence="2" id="KW-1185">Reference proteome</keyword>
<organism evidence="1 2">
    <name type="scientific">Corchorus capsularis</name>
    <name type="common">Jute</name>
    <dbReference type="NCBI Taxonomy" id="210143"/>
    <lineage>
        <taxon>Eukaryota</taxon>
        <taxon>Viridiplantae</taxon>
        <taxon>Streptophyta</taxon>
        <taxon>Embryophyta</taxon>
        <taxon>Tracheophyta</taxon>
        <taxon>Spermatophyta</taxon>
        <taxon>Magnoliopsida</taxon>
        <taxon>eudicotyledons</taxon>
        <taxon>Gunneridae</taxon>
        <taxon>Pentapetalae</taxon>
        <taxon>rosids</taxon>
        <taxon>malvids</taxon>
        <taxon>Malvales</taxon>
        <taxon>Malvaceae</taxon>
        <taxon>Grewioideae</taxon>
        <taxon>Apeibeae</taxon>
        <taxon>Corchorus</taxon>
    </lineage>
</organism>
<dbReference type="AlphaFoldDB" id="A0A1R3HEL1"/>
<dbReference type="Proteomes" id="UP000188268">
    <property type="component" value="Unassembled WGS sequence"/>
</dbReference>
<reference evidence="1 2" key="1">
    <citation type="submission" date="2013-09" db="EMBL/GenBank/DDBJ databases">
        <title>Corchorus capsularis genome sequencing.</title>
        <authorList>
            <person name="Alam M."/>
            <person name="Haque M.S."/>
            <person name="Islam M.S."/>
            <person name="Emdad E.M."/>
            <person name="Islam M.M."/>
            <person name="Ahmed B."/>
            <person name="Halim A."/>
            <person name="Hossen Q.M.M."/>
            <person name="Hossain M.Z."/>
            <person name="Ahmed R."/>
            <person name="Khan M.M."/>
            <person name="Islam R."/>
            <person name="Rashid M.M."/>
            <person name="Khan S.A."/>
            <person name="Rahman M.S."/>
            <person name="Alam M."/>
        </authorList>
    </citation>
    <scope>NUCLEOTIDE SEQUENCE [LARGE SCALE GENOMIC DNA]</scope>
    <source>
        <strain evidence="2">cv. CVL-1</strain>
        <tissue evidence="1">Whole seedling</tissue>
    </source>
</reference>
<evidence type="ECO:0000313" key="1">
    <source>
        <dbReference type="EMBL" id="OMO68789.1"/>
    </source>
</evidence>